<evidence type="ECO:0000313" key="4">
    <source>
        <dbReference type="EMBL" id="KAF5389682.1"/>
    </source>
</evidence>
<keyword evidence="5" id="KW-1185">Reference proteome</keyword>
<evidence type="ECO:0000259" key="3">
    <source>
        <dbReference type="Pfam" id="PF20153"/>
    </source>
</evidence>
<sequence>MADHSKPNIKDSELFSPSKLNNTSSVNSTFVQEMYGKIPYISEDSEQESDMNQDTQIGQQNNPPSESDAQTIGNKPMSVKQHILDYPGQDDRNQVKQSHYHERVKKPLHGYRAKHPSHFGRGDRYDYEHVYEDDAMYEELKPHATRAWKVYNDEMDNLEIDWVEDWKDGLDALLVLGALFSAVLTTFVVETYKKLDSDWGKISAALLAESVALQRAAMNGASAMEVPSSPLTPSSKFQAKSFDIILNAFWFTSLVLSLGTALSAVVAKQWIHQYIAVPTGTPQERARIRHFRFMGLEKWHMSQIIGLLPMMIHLSLGFFLIGLLFFLHELSLAIAIIVDILTSIIFLLYLASNLLPIWYLDCPYKTSFTALVFPVIVNALQFLSSCITSSLSSEQPKLIDETSNIASKWALLLTKLKNSWLNIIWIFQYQLSFFASGSIPKWILIFNNNQQRYTKQKLNCTEINYVKDYYKNLSIDPYALSWLITSSTNSSAHAIALAALSNLDLDDSVEIQKISETASFHLASVLLKQMEVSRSKQDIYTTTRAARTLLHLGLVDVECPPPSVFHPSLVFRNSNDSSEFTEFLKTVLHSQAHEYSIQHEPILWATWFQSSFGSALIPLFKTSEGFIFEILLKLALSHPPIEDPSECCYKHDVEQQWPLHLCQERKMTGANIPDILSKSHLTHPCNIQTFLEKFASQHFYNLLITHIQNCYGLSSEHSSGLQNIIPNIPTHLKLLDLVLRNHKMHCEYPGIVDLSLKSMRIYTRSWDSYLIQNIHVNVEAEIIFISQCIGSFFESSQFTTTGDYRETKQLVFKWQSVLSTINIISRDSSWTDYQWHWLLNSGLPVEVIVYEAVPGFEQALGNGSLVKFCAQSLGSLEKTENIAFTLARLNAQSGFIIPEESWNQCISEMSAEPFSLDSWYFDIEAFSKNLPTFKAFIENRYQLGNHGFYDHSANPTSENVQASFSIEQSAAIVTSMHNLESSPSSSLDKTAFSLSPSWGQICDKVLTWKHAFIVKYPIAPM</sequence>
<feature type="transmembrane region" description="Helical" evidence="2">
    <location>
        <begin position="170"/>
        <end position="189"/>
    </location>
</feature>
<feature type="region of interest" description="Disordered" evidence="1">
    <location>
        <begin position="1"/>
        <end position="73"/>
    </location>
</feature>
<gene>
    <name evidence="4" type="ORF">D9757_005986</name>
</gene>
<evidence type="ECO:0000313" key="5">
    <source>
        <dbReference type="Proteomes" id="UP000518752"/>
    </source>
</evidence>
<keyword evidence="2" id="KW-1133">Transmembrane helix</keyword>
<feature type="transmembrane region" description="Helical" evidence="2">
    <location>
        <begin position="363"/>
        <end position="383"/>
    </location>
</feature>
<keyword evidence="2" id="KW-0812">Transmembrane</keyword>
<feature type="compositionally biased region" description="Basic and acidic residues" evidence="1">
    <location>
        <begin position="1"/>
        <end position="13"/>
    </location>
</feature>
<evidence type="ECO:0000256" key="1">
    <source>
        <dbReference type="SAM" id="MobiDB-lite"/>
    </source>
</evidence>
<evidence type="ECO:0000256" key="2">
    <source>
        <dbReference type="SAM" id="Phobius"/>
    </source>
</evidence>
<dbReference type="Proteomes" id="UP000518752">
    <property type="component" value="Unassembled WGS sequence"/>
</dbReference>
<protein>
    <recommendedName>
        <fullName evidence="3">DUF6535 domain-containing protein</fullName>
    </recommendedName>
</protein>
<proteinExistence type="predicted"/>
<name>A0A8H5HU78_9AGAR</name>
<dbReference type="Pfam" id="PF20153">
    <property type="entry name" value="DUF6535"/>
    <property type="match status" value="1"/>
</dbReference>
<feature type="transmembrane region" description="Helical" evidence="2">
    <location>
        <begin position="332"/>
        <end position="351"/>
    </location>
</feature>
<feature type="transmembrane region" description="Helical" evidence="2">
    <location>
        <begin position="304"/>
        <end position="326"/>
    </location>
</feature>
<reference evidence="4 5" key="1">
    <citation type="journal article" date="2020" name="ISME J.">
        <title>Uncovering the hidden diversity of litter-decomposition mechanisms in mushroom-forming fungi.</title>
        <authorList>
            <person name="Floudas D."/>
            <person name="Bentzer J."/>
            <person name="Ahren D."/>
            <person name="Johansson T."/>
            <person name="Persson P."/>
            <person name="Tunlid A."/>
        </authorList>
    </citation>
    <scope>NUCLEOTIDE SEQUENCE [LARGE SCALE GENOMIC DNA]</scope>
    <source>
        <strain evidence="4 5">CBS 406.79</strain>
    </source>
</reference>
<organism evidence="4 5">
    <name type="scientific">Collybiopsis confluens</name>
    <dbReference type="NCBI Taxonomy" id="2823264"/>
    <lineage>
        <taxon>Eukaryota</taxon>
        <taxon>Fungi</taxon>
        <taxon>Dikarya</taxon>
        <taxon>Basidiomycota</taxon>
        <taxon>Agaricomycotina</taxon>
        <taxon>Agaricomycetes</taxon>
        <taxon>Agaricomycetidae</taxon>
        <taxon>Agaricales</taxon>
        <taxon>Marasmiineae</taxon>
        <taxon>Omphalotaceae</taxon>
        <taxon>Collybiopsis</taxon>
    </lineage>
</organism>
<feature type="compositionally biased region" description="Polar residues" evidence="1">
    <location>
        <begin position="52"/>
        <end position="73"/>
    </location>
</feature>
<accession>A0A8H5HU78</accession>
<feature type="compositionally biased region" description="Polar residues" evidence="1">
    <location>
        <begin position="18"/>
        <end position="31"/>
    </location>
</feature>
<dbReference type="AlphaFoldDB" id="A0A8H5HU78"/>
<keyword evidence="2" id="KW-0472">Membrane</keyword>
<dbReference type="EMBL" id="JAACJN010000020">
    <property type="protein sequence ID" value="KAF5389682.1"/>
    <property type="molecule type" value="Genomic_DNA"/>
</dbReference>
<dbReference type="InterPro" id="IPR045338">
    <property type="entry name" value="DUF6535"/>
</dbReference>
<feature type="transmembrane region" description="Helical" evidence="2">
    <location>
        <begin position="244"/>
        <end position="267"/>
    </location>
</feature>
<dbReference type="OrthoDB" id="2756178at2759"/>
<feature type="domain" description="DUF6535" evidence="3">
    <location>
        <begin position="148"/>
        <end position="328"/>
    </location>
</feature>
<comment type="caution">
    <text evidence="4">The sequence shown here is derived from an EMBL/GenBank/DDBJ whole genome shotgun (WGS) entry which is preliminary data.</text>
</comment>